<proteinExistence type="predicted"/>
<reference evidence="2 3" key="1">
    <citation type="journal article" date="2013" name="Genome Announc.">
        <title>Genome sequences for three denitrifying bacterial strains isolated from a uranium- and nitrate-contaminated subsurface environment.</title>
        <authorList>
            <person name="Venkatramanan R."/>
            <person name="Prakash O."/>
            <person name="Woyke T."/>
            <person name="Chain P."/>
            <person name="Goodwin L.A."/>
            <person name="Watson D."/>
            <person name="Brooks S."/>
            <person name="Kostka J.E."/>
            <person name="Green S.J."/>
        </authorList>
    </citation>
    <scope>NUCLEOTIDE SEQUENCE [LARGE SCALE GENOMIC DNA]</scope>
    <source>
        <strain evidence="2 3">1NES1</strain>
    </source>
</reference>
<sequence>MPKPEVEEIFIALAYEVGVARTLEEAARDAAYFDIAQPLDAAMVAKIDDALKDADRMHNAVIDNVARRESMLLRSDPAHKPAYFWVGWEFGIDPKMQTMTYKDAGEVCAFIQEDSRPRRPSSPPKDRSHLTFGSARSTSPTAPKESGDSGSVKAIPKTPPSSCCPANINPPMKDGAVLISA</sequence>
<dbReference type="KEGG" id="hdt:HYPDE_26613"/>
<dbReference type="EMBL" id="CP005587">
    <property type="protein sequence ID" value="AGK57003.1"/>
    <property type="molecule type" value="Genomic_DNA"/>
</dbReference>
<organism evidence="2 3">
    <name type="scientific">Hyphomicrobium denitrificans 1NES1</name>
    <dbReference type="NCBI Taxonomy" id="670307"/>
    <lineage>
        <taxon>Bacteria</taxon>
        <taxon>Pseudomonadati</taxon>
        <taxon>Pseudomonadota</taxon>
        <taxon>Alphaproteobacteria</taxon>
        <taxon>Hyphomicrobiales</taxon>
        <taxon>Hyphomicrobiaceae</taxon>
        <taxon>Hyphomicrobium</taxon>
    </lineage>
</organism>
<gene>
    <name evidence="2" type="ORF">HYPDE_26613</name>
</gene>
<evidence type="ECO:0000313" key="3">
    <source>
        <dbReference type="Proteomes" id="UP000005952"/>
    </source>
</evidence>
<evidence type="ECO:0000256" key="1">
    <source>
        <dbReference type="SAM" id="MobiDB-lite"/>
    </source>
</evidence>
<dbReference type="RefSeq" id="WP_015597040.1">
    <property type="nucleotide sequence ID" value="NC_021172.1"/>
</dbReference>
<accession>N0B251</accession>
<feature type="region of interest" description="Disordered" evidence="1">
    <location>
        <begin position="112"/>
        <end position="181"/>
    </location>
</feature>
<dbReference type="Proteomes" id="UP000005952">
    <property type="component" value="Chromosome"/>
</dbReference>
<name>N0B251_9HYPH</name>
<keyword evidence="3" id="KW-1185">Reference proteome</keyword>
<protein>
    <submittedName>
        <fullName evidence="2">Uncharacterized protein</fullName>
    </submittedName>
</protein>
<dbReference type="STRING" id="670307.HYPDE_26613"/>
<dbReference type="HOGENOM" id="CLU_1487147_0_0_5"/>
<evidence type="ECO:0000313" key="2">
    <source>
        <dbReference type="EMBL" id="AGK57003.1"/>
    </source>
</evidence>
<dbReference type="AlphaFoldDB" id="N0B251"/>